<dbReference type="GO" id="GO:0030490">
    <property type="term" value="P:maturation of SSU-rRNA"/>
    <property type="evidence" value="ECO:0007669"/>
    <property type="project" value="UniProtKB-UniRule"/>
</dbReference>
<dbReference type="Pfam" id="PF02033">
    <property type="entry name" value="RBFA"/>
    <property type="match status" value="1"/>
</dbReference>
<organism evidence="3 4">
    <name type="scientific">Caloranaerobacter azorensis H53214</name>
    <dbReference type="NCBI Taxonomy" id="1156417"/>
    <lineage>
        <taxon>Bacteria</taxon>
        <taxon>Bacillati</taxon>
        <taxon>Bacillota</taxon>
        <taxon>Tissierellia</taxon>
        <taxon>Tissierellales</taxon>
        <taxon>Thermohalobacteraceae</taxon>
        <taxon>Caloranaerobacter</taxon>
    </lineage>
</organism>
<keyword evidence="1 2" id="KW-0690">Ribosome biogenesis</keyword>
<dbReference type="InterPro" id="IPR023799">
    <property type="entry name" value="RbfA_dom_sf"/>
</dbReference>
<dbReference type="GO" id="GO:0005829">
    <property type="term" value="C:cytosol"/>
    <property type="evidence" value="ECO:0007669"/>
    <property type="project" value="TreeGrafter"/>
</dbReference>
<evidence type="ECO:0000256" key="2">
    <source>
        <dbReference type="HAMAP-Rule" id="MF_00003"/>
    </source>
</evidence>
<dbReference type="PANTHER" id="PTHR33515:SF1">
    <property type="entry name" value="RIBOSOME-BINDING FACTOR A, CHLOROPLASTIC-RELATED"/>
    <property type="match status" value="1"/>
</dbReference>
<name>A0A096CW90_9FIRM</name>
<reference evidence="3 4" key="1">
    <citation type="submission" date="2013-12" db="EMBL/GenBank/DDBJ databases">
        <title>Draft genome sequence of Caloranaerobacter sp. H53214.</title>
        <authorList>
            <person name="Jiang L.J."/>
            <person name="Shao Z.Z."/>
            <person name="Long M.N."/>
        </authorList>
    </citation>
    <scope>NUCLEOTIDE SEQUENCE [LARGE SCALE GENOMIC DNA]</scope>
    <source>
        <strain evidence="3 4">H53214</strain>
    </source>
</reference>
<dbReference type="STRING" id="1156417.Y919_04075"/>
<sequence length="128" mass="14844">MNPKRLKRISEEIKKIVSELLKEGLKDPRISMMTSITEVEVTKDLRYAKIYVSILGDENDREETLTGLKNATGFIRKEIGNKLKIRYTPEPIFCLDKSIERGVYISQLLNKIKQEEESKAKVNENENE</sequence>
<dbReference type="InterPro" id="IPR015946">
    <property type="entry name" value="KH_dom-like_a/b"/>
</dbReference>
<accession>A0A096CW90</accession>
<dbReference type="HAMAP" id="MF_00003">
    <property type="entry name" value="RbfA"/>
    <property type="match status" value="1"/>
</dbReference>
<comment type="subunit">
    <text evidence="2">Monomer. Binds 30S ribosomal subunits, but not 50S ribosomal subunits or 70S ribosomes.</text>
</comment>
<comment type="function">
    <text evidence="2">One of several proteins that assist in the late maturation steps of the functional core of the 30S ribosomal subunit. Associates with free 30S ribosomal subunits (but not with 30S subunits that are part of 70S ribosomes or polysomes). Required for efficient processing of 16S rRNA. May interact with the 5'-terminal helix region of 16S rRNA.</text>
</comment>
<dbReference type="NCBIfam" id="TIGR00082">
    <property type="entry name" value="rbfA"/>
    <property type="match status" value="1"/>
</dbReference>
<evidence type="ECO:0000313" key="4">
    <source>
        <dbReference type="Proteomes" id="UP000029622"/>
    </source>
</evidence>
<dbReference type="GO" id="GO:0043024">
    <property type="term" value="F:ribosomal small subunit binding"/>
    <property type="evidence" value="ECO:0007669"/>
    <property type="project" value="TreeGrafter"/>
</dbReference>
<comment type="caution">
    <text evidence="3">The sequence shown here is derived from an EMBL/GenBank/DDBJ whole genome shotgun (WGS) entry which is preliminary data.</text>
</comment>
<comment type="subcellular location">
    <subcellularLocation>
        <location evidence="2">Cytoplasm</location>
    </subcellularLocation>
</comment>
<dbReference type="InterPro" id="IPR000238">
    <property type="entry name" value="RbfA"/>
</dbReference>
<comment type="similarity">
    <text evidence="2">Belongs to the RbfA family.</text>
</comment>
<gene>
    <name evidence="2" type="primary">rbfA</name>
    <name evidence="3" type="ORF">Y919_04075</name>
</gene>
<proteinExistence type="inferred from homology"/>
<dbReference type="Proteomes" id="UP000029622">
    <property type="component" value="Unassembled WGS sequence"/>
</dbReference>
<keyword evidence="2" id="KW-0963">Cytoplasm</keyword>
<dbReference type="PANTHER" id="PTHR33515">
    <property type="entry name" value="RIBOSOME-BINDING FACTOR A, CHLOROPLASTIC-RELATED"/>
    <property type="match status" value="1"/>
</dbReference>
<dbReference type="AlphaFoldDB" id="A0A096CW90"/>
<dbReference type="SUPFAM" id="SSF89919">
    <property type="entry name" value="Ribosome-binding factor A, RbfA"/>
    <property type="match status" value="1"/>
</dbReference>
<dbReference type="EMBL" id="AZTB01000013">
    <property type="protein sequence ID" value="KGG80849.1"/>
    <property type="molecule type" value="Genomic_DNA"/>
</dbReference>
<dbReference type="Gene3D" id="3.30.300.20">
    <property type="match status" value="1"/>
</dbReference>
<protein>
    <recommendedName>
        <fullName evidence="2">Ribosome-binding factor A</fullName>
    </recommendedName>
</protein>
<evidence type="ECO:0000256" key="1">
    <source>
        <dbReference type="ARBA" id="ARBA00022517"/>
    </source>
</evidence>
<evidence type="ECO:0000313" key="3">
    <source>
        <dbReference type="EMBL" id="KGG80849.1"/>
    </source>
</evidence>
<dbReference type="RefSeq" id="WP_035162689.1">
    <property type="nucleotide sequence ID" value="NZ_AZTB01000013.1"/>
</dbReference>